<comment type="caution">
    <text evidence="3">The sequence shown here is derived from an EMBL/GenBank/DDBJ whole genome shotgun (WGS) entry which is preliminary data.</text>
</comment>
<reference evidence="3 4" key="1">
    <citation type="submission" date="2018-03" db="EMBL/GenBank/DDBJ databases">
        <title>Genomic Encyclopedia of Archaeal and Bacterial Type Strains, Phase II (KMG-II): from individual species to whole genera.</title>
        <authorList>
            <person name="Goeker M."/>
        </authorList>
    </citation>
    <scope>NUCLEOTIDE SEQUENCE [LARGE SCALE GENOMIC DNA]</scope>
    <source>
        <strain evidence="3 4">DSM 13175</strain>
    </source>
</reference>
<dbReference type="PANTHER" id="PTHR43022:SF1">
    <property type="entry name" value="PROTEIN SMF"/>
    <property type="match status" value="1"/>
</dbReference>
<dbReference type="OrthoDB" id="9785707at2"/>
<dbReference type="SUPFAM" id="SSF102405">
    <property type="entry name" value="MCP/YpsA-like"/>
    <property type="match status" value="1"/>
</dbReference>
<comment type="similarity">
    <text evidence="1">Belongs to the DprA/Smf family.</text>
</comment>
<accession>A0A2T0WBV6</accession>
<dbReference type="InterPro" id="IPR003488">
    <property type="entry name" value="DprA"/>
</dbReference>
<dbReference type="NCBIfam" id="TIGR00732">
    <property type="entry name" value="dprA"/>
    <property type="match status" value="1"/>
</dbReference>
<name>A0A2T0WBV6_9LACT</name>
<evidence type="ECO:0000313" key="4">
    <source>
        <dbReference type="Proteomes" id="UP000238205"/>
    </source>
</evidence>
<gene>
    <name evidence="3" type="ORF">CLV38_101113</name>
</gene>
<protein>
    <submittedName>
        <fullName evidence="3">DNA processing protein</fullName>
    </submittedName>
</protein>
<dbReference type="RefSeq" id="WP_106190120.1">
    <property type="nucleotide sequence ID" value="NZ_PVTO01000001.1"/>
</dbReference>
<dbReference type="AlphaFoldDB" id="A0A2T0WBV6"/>
<proteinExistence type="inferred from homology"/>
<dbReference type="EMBL" id="PVTO01000001">
    <property type="protein sequence ID" value="PRY84192.1"/>
    <property type="molecule type" value="Genomic_DNA"/>
</dbReference>
<evidence type="ECO:0000259" key="2">
    <source>
        <dbReference type="Pfam" id="PF02481"/>
    </source>
</evidence>
<dbReference type="Proteomes" id="UP000238205">
    <property type="component" value="Unassembled WGS sequence"/>
</dbReference>
<dbReference type="PANTHER" id="PTHR43022">
    <property type="entry name" value="PROTEIN SMF"/>
    <property type="match status" value="1"/>
</dbReference>
<organism evidence="3 4">
    <name type="scientific">Alkalibacterium olivapovliticus</name>
    <dbReference type="NCBI Taxonomy" id="99907"/>
    <lineage>
        <taxon>Bacteria</taxon>
        <taxon>Bacillati</taxon>
        <taxon>Bacillota</taxon>
        <taxon>Bacilli</taxon>
        <taxon>Lactobacillales</taxon>
        <taxon>Carnobacteriaceae</taxon>
        <taxon>Alkalibacterium</taxon>
    </lineage>
</organism>
<dbReference type="GO" id="GO:0009294">
    <property type="term" value="P:DNA-mediated transformation"/>
    <property type="evidence" value="ECO:0007669"/>
    <property type="project" value="InterPro"/>
</dbReference>
<evidence type="ECO:0000256" key="1">
    <source>
        <dbReference type="ARBA" id="ARBA00006525"/>
    </source>
</evidence>
<dbReference type="Pfam" id="PF02481">
    <property type="entry name" value="DNA_processg_A"/>
    <property type="match status" value="1"/>
</dbReference>
<dbReference type="Gene3D" id="3.40.50.450">
    <property type="match status" value="1"/>
</dbReference>
<feature type="domain" description="Smf/DprA SLOG" evidence="2">
    <location>
        <begin position="80"/>
        <end position="287"/>
    </location>
</feature>
<keyword evidence="4" id="KW-1185">Reference proteome</keyword>
<evidence type="ECO:0000313" key="3">
    <source>
        <dbReference type="EMBL" id="PRY84192.1"/>
    </source>
</evidence>
<sequence length="294" mass="32533">MEWSEEEITLFTLAHYPYLTYKEKWTLACERIVTLSGFSQNCVGKATVNRKKRASFLRYEKNIPIMQLTEQYEKLSIRYLSILSPLYPSQLRHSYEPPLVLFYSGQLSLLSLTLLGVVGARECTPYAQLALNVLLPDLADSGIGIVSGLAKGVDGLAHQYAVSSEQPTIAVIGTGLDRVYPTMHSSLQQEMTESQLVITEYPLGTPPKKHHFPARNRIIAGLSRGVLVIEARKRSGSLITARMALEEGRDVFAVPGSIVSELSEGCNDLIKAGAIPCSSGKDILDEWNFEIVNK</sequence>
<dbReference type="InterPro" id="IPR057666">
    <property type="entry name" value="DrpA_SLOG"/>
</dbReference>